<comment type="caution">
    <text evidence="2">The sequence shown here is derived from an EMBL/GenBank/DDBJ whole genome shotgun (WGS) entry which is preliminary data.</text>
</comment>
<evidence type="ECO:0000313" key="3">
    <source>
        <dbReference type="Proteomes" id="UP000579136"/>
    </source>
</evidence>
<organism evidence="2 3">
    <name type="scientific">Nosocomiicoccus ampullae</name>
    <dbReference type="NCBI Taxonomy" id="489910"/>
    <lineage>
        <taxon>Bacteria</taxon>
        <taxon>Bacillati</taxon>
        <taxon>Bacillota</taxon>
        <taxon>Bacilli</taxon>
        <taxon>Bacillales</taxon>
        <taxon>Staphylococcaceae</taxon>
        <taxon>Nosocomiicoccus</taxon>
    </lineage>
</organism>
<keyword evidence="1" id="KW-0472">Membrane</keyword>
<sequence length="94" mass="10929">MSLIFLDRLIVRSLILGTIISVFMAFSWYSNYYKALHHQQRILTTGTVTRVILVILACIIWYKFSADLNMIAITVGLMTTYVIIFVNAVRHFRQ</sequence>
<gene>
    <name evidence="2" type="ORF">HNQ45_000935</name>
</gene>
<dbReference type="Proteomes" id="UP000579136">
    <property type="component" value="Unassembled WGS sequence"/>
</dbReference>
<evidence type="ECO:0000313" key="2">
    <source>
        <dbReference type="EMBL" id="MBB5176051.1"/>
    </source>
</evidence>
<dbReference type="EMBL" id="JACHHF010000004">
    <property type="protein sequence ID" value="MBB5176051.1"/>
    <property type="molecule type" value="Genomic_DNA"/>
</dbReference>
<evidence type="ECO:0000256" key="1">
    <source>
        <dbReference type="SAM" id="Phobius"/>
    </source>
</evidence>
<feature type="transmembrane region" description="Helical" evidence="1">
    <location>
        <begin position="12"/>
        <end position="30"/>
    </location>
</feature>
<protein>
    <submittedName>
        <fullName evidence="2">ATP synthase protein I</fullName>
    </submittedName>
</protein>
<dbReference type="AlphaFoldDB" id="A0A9Q2HFM8"/>
<keyword evidence="3" id="KW-1185">Reference proteome</keyword>
<reference evidence="2 3" key="1">
    <citation type="submission" date="2020-08" db="EMBL/GenBank/DDBJ databases">
        <title>Genomic Encyclopedia of Type Strains, Phase IV (KMG-IV): sequencing the most valuable type-strain genomes for metagenomic binning, comparative biology and taxonomic classification.</title>
        <authorList>
            <person name="Goeker M."/>
        </authorList>
    </citation>
    <scope>NUCLEOTIDE SEQUENCE [LARGE SCALE GENOMIC DNA]</scope>
    <source>
        <strain evidence="2 3">DSM 19163</strain>
    </source>
</reference>
<dbReference type="GO" id="GO:0005886">
    <property type="term" value="C:plasma membrane"/>
    <property type="evidence" value="ECO:0007669"/>
    <property type="project" value="UniProtKB-SubCell"/>
</dbReference>
<feature type="transmembrane region" description="Helical" evidence="1">
    <location>
        <begin position="68"/>
        <end position="89"/>
    </location>
</feature>
<keyword evidence="1" id="KW-1133">Transmembrane helix</keyword>
<feature type="transmembrane region" description="Helical" evidence="1">
    <location>
        <begin position="42"/>
        <end position="62"/>
    </location>
</feature>
<accession>A0A9Q2HFM8</accession>
<proteinExistence type="predicted"/>
<keyword evidence="1" id="KW-0812">Transmembrane</keyword>
<name>A0A9Q2HFM8_9STAP</name>